<accession>A0A1E3QZS9</accession>
<evidence type="ECO:0000313" key="2">
    <source>
        <dbReference type="EMBL" id="ODQ83183.1"/>
    </source>
</evidence>
<feature type="region of interest" description="Disordered" evidence="1">
    <location>
        <begin position="49"/>
        <end position="69"/>
    </location>
</feature>
<gene>
    <name evidence="2" type="ORF">BABINDRAFT_159625</name>
</gene>
<dbReference type="Proteomes" id="UP000094336">
    <property type="component" value="Unassembled WGS sequence"/>
</dbReference>
<sequence>MPAVDDAPGCPFSRKKNLPKDAICPVSGKPAIQDKPVEEFEDTMTHQQTGCPISHISSTEDRPVSSVTPGCPVERTEIPFGSLPPAGCPASRMKKNSERLVCPVTGAVAGDTQPTMDHPEIESITFPFLVSHASVEEYTKACTGGEILTPLHTYGMLMAMQKRSLLFDLLSRLQNMQGEILSWEHYLRVAKPLVVAETTSLELQTTQFPVAIENLENNDSVQLTDGFEGRDEEGTCYYYNEVTTVIRGAVTKTPAKFRPRASFTTNKFLVPVSEPLFKELFAVTGDLTGNVAYRLVTKFGDFEEIKFGYGPEVTRLGTEVLSLSAWEEDHLRYGRVVVFRVAEGDVLLIDGCMKCAD</sequence>
<dbReference type="AlphaFoldDB" id="A0A1E3QZS9"/>
<dbReference type="GeneID" id="30145632"/>
<keyword evidence="3" id="KW-1185">Reference proteome</keyword>
<name>A0A1E3QZS9_9ASCO</name>
<organism evidence="2 3">
    <name type="scientific">Babjeviella inositovora NRRL Y-12698</name>
    <dbReference type="NCBI Taxonomy" id="984486"/>
    <lineage>
        <taxon>Eukaryota</taxon>
        <taxon>Fungi</taxon>
        <taxon>Dikarya</taxon>
        <taxon>Ascomycota</taxon>
        <taxon>Saccharomycotina</taxon>
        <taxon>Pichiomycetes</taxon>
        <taxon>Serinales incertae sedis</taxon>
        <taxon>Babjeviella</taxon>
    </lineage>
</organism>
<proteinExistence type="predicted"/>
<dbReference type="RefSeq" id="XP_018988511.1">
    <property type="nucleotide sequence ID" value="XM_019127779.1"/>
</dbReference>
<protein>
    <submittedName>
        <fullName evidence="2">Uncharacterized protein</fullName>
    </submittedName>
</protein>
<reference evidence="3" key="1">
    <citation type="submission" date="2016-05" db="EMBL/GenBank/DDBJ databases">
        <title>Comparative genomics of biotechnologically important yeasts.</title>
        <authorList>
            <consortium name="DOE Joint Genome Institute"/>
            <person name="Riley R."/>
            <person name="Haridas S."/>
            <person name="Wolfe K.H."/>
            <person name="Lopes M.R."/>
            <person name="Hittinger C.T."/>
            <person name="Goker M."/>
            <person name="Salamov A."/>
            <person name="Wisecaver J."/>
            <person name="Long T.M."/>
            <person name="Aerts A.L."/>
            <person name="Barry K."/>
            <person name="Choi C."/>
            <person name="Clum A."/>
            <person name="Coughlan A.Y."/>
            <person name="Deshpande S."/>
            <person name="Douglass A.P."/>
            <person name="Hanson S.J."/>
            <person name="Klenk H.-P."/>
            <person name="Labutti K."/>
            <person name="Lapidus A."/>
            <person name="Lindquist E."/>
            <person name="Lipzen A."/>
            <person name="Meier-Kolthoff J.P."/>
            <person name="Ohm R.A."/>
            <person name="Otillar R.P."/>
            <person name="Pangilinan J."/>
            <person name="Peng Y."/>
            <person name="Rokas A."/>
            <person name="Rosa C.A."/>
            <person name="Scheuner C."/>
            <person name="Sibirny A.A."/>
            <person name="Slot J.C."/>
            <person name="Stielow J.B."/>
            <person name="Sun H."/>
            <person name="Kurtzman C.P."/>
            <person name="Blackwell M."/>
            <person name="Grigoriev I.V."/>
            <person name="Jeffries T.W."/>
        </authorList>
    </citation>
    <scope>NUCLEOTIDE SEQUENCE [LARGE SCALE GENOMIC DNA]</scope>
    <source>
        <strain evidence="3">NRRL Y-12698</strain>
    </source>
</reference>
<dbReference type="EMBL" id="KV454426">
    <property type="protein sequence ID" value="ODQ83183.1"/>
    <property type="molecule type" value="Genomic_DNA"/>
</dbReference>
<evidence type="ECO:0000313" key="3">
    <source>
        <dbReference type="Proteomes" id="UP000094336"/>
    </source>
</evidence>
<evidence type="ECO:0000256" key="1">
    <source>
        <dbReference type="SAM" id="MobiDB-lite"/>
    </source>
</evidence>